<name>A0ABN6XS73_9MICO</name>
<dbReference type="Proteomes" id="UP001321486">
    <property type="component" value="Chromosome"/>
</dbReference>
<dbReference type="EMBL" id="AP027732">
    <property type="protein sequence ID" value="BDZ47849.1"/>
    <property type="molecule type" value="Genomic_DNA"/>
</dbReference>
<accession>A0ABN6XS73</accession>
<evidence type="ECO:0000313" key="2">
    <source>
        <dbReference type="Proteomes" id="UP001321486"/>
    </source>
</evidence>
<keyword evidence="2" id="KW-1185">Reference proteome</keyword>
<protein>
    <submittedName>
        <fullName evidence="1">Uncharacterized protein</fullName>
    </submittedName>
</protein>
<sequence length="52" mass="5607">MAVNGFGLYRRGNGSLVRIESLIPSRSSLMAFLENARPDDTQTVAIVLIGEA</sequence>
<reference evidence="2" key="1">
    <citation type="journal article" date="2019" name="Int. J. Syst. Evol. Microbiol.">
        <title>The Global Catalogue of Microorganisms (GCM) 10K type strain sequencing project: providing services to taxonomists for standard genome sequencing and annotation.</title>
        <authorList>
            <consortium name="The Broad Institute Genomics Platform"/>
            <consortium name="The Broad Institute Genome Sequencing Center for Infectious Disease"/>
            <person name="Wu L."/>
            <person name="Ma J."/>
        </authorList>
    </citation>
    <scope>NUCLEOTIDE SEQUENCE [LARGE SCALE GENOMIC DNA]</scope>
    <source>
        <strain evidence="2">NBRC 108728</strain>
    </source>
</reference>
<evidence type="ECO:0000313" key="1">
    <source>
        <dbReference type="EMBL" id="BDZ47849.1"/>
    </source>
</evidence>
<proteinExistence type="predicted"/>
<gene>
    <name evidence="1" type="ORF">GCM10025867_00900</name>
</gene>
<organism evidence="1 2">
    <name type="scientific">Frondihabitans sucicola</name>
    <dbReference type="NCBI Taxonomy" id="1268041"/>
    <lineage>
        <taxon>Bacteria</taxon>
        <taxon>Bacillati</taxon>
        <taxon>Actinomycetota</taxon>
        <taxon>Actinomycetes</taxon>
        <taxon>Micrococcales</taxon>
        <taxon>Microbacteriaceae</taxon>
        <taxon>Frondihabitans</taxon>
    </lineage>
</organism>